<evidence type="ECO:0000313" key="2">
    <source>
        <dbReference type="Proteomes" id="UP000009135"/>
    </source>
</evidence>
<dbReference type="STRING" id="1111676.MHC_04540"/>
<reference evidence="1 2" key="1">
    <citation type="journal article" date="2012" name="J. Bacteriol.">
        <title>Complete genome sequence of Mycoplasma haemocanis strain Illinois.</title>
        <authorList>
            <person name="do Nascimento N.C."/>
            <person name="Guimaraes A.M."/>
            <person name="Santos A.P."/>
            <person name="Sanmiguel P.J."/>
            <person name="Messick J.B."/>
        </authorList>
    </citation>
    <scope>NUCLEOTIDE SEQUENCE [LARGE SCALE GENOMIC DNA]</scope>
    <source>
        <strain evidence="1 2">Illinois</strain>
    </source>
</reference>
<accession>H6N7Z2</accession>
<dbReference type="AlphaFoldDB" id="H6N7Z2"/>
<dbReference type="EMBL" id="CP003199">
    <property type="protein sequence ID" value="AEW45764.1"/>
    <property type="molecule type" value="Genomic_DNA"/>
</dbReference>
<organism evidence="1 2">
    <name type="scientific">Mycoplasma haemocanis (strain Illinois)</name>
    <dbReference type="NCBI Taxonomy" id="1111676"/>
    <lineage>
        <taxon>Bacteria</taxon>
        <taxon>Bacillati</taxon>
        <taxon>Mycoplasmatota</taxon>
        <taxon>Mollicutes</taxon>
        <taxon>Mycoplasmataceae</taxon>
        <taxon>Mycoplasma</taxon>
    </lineage>
</organism>
<proteinExistence type="predicted"/>
<dbReference type="Proteomes" id="UP000009135">
    <property type="component" value="Chromosome"/>
</dbReference>
<name>H6N7Z2_MYCHN</name>
<evidence type="ECO:0000313" key="1">
    <source>
        <dbReference type="EMBL" id="AEW45764.1"/>
    </source>
</evidence>
<sequence>MKLGIAVSLIGGASAAGGYYYLSHKEIPVSIRSSLKDFKLISTLTGDSLTKQWVAEFKSAKDDIKSEIEELKDVAGDDEGGRKLESWCSKQMDLEAKKYPETFELVKKYCLIRDLSSQISRNKKTLLRPDQSSEWTSLYQKKKSGTATRADVGLGGTTWEADKEKDELPTIQNWCNKTSRESFLASDNDSKYNKLIEWCTSSGQ</sequence>
<dbReference type="OrthoDB" id="9829766at2"/>
<keyword evidence="2" id="KW-1185">Reference proteome</keyword>
<dbReference type="HOGENOM" id="CLU_113690_0_0_14"/>
<dbReference type="KEGG" id="mhe:MHC_04540"/>
<gene>
    <name evidence="1" type="ordered locus">MHC_04540</name>
</gene>
<protein>
    <submittedName>
        <fullName evidence="1">Uncharacterized protein</fullName>
    </submittedName>
</protein>